<dbReference type="GO" id="GO:0006906">
    <property type="term" value="P:vesicle fusion"/>
    <property type="evidence" value="ECO:0007669"/>
    <property type="project" value="TreeGrafter"/>
</dbReference>
<evidence type="ECO:0000313" key="10">
    <source>
        <dbReference type="EMBL" id="KAK9825436.1"/>
    </source>
</evidence>
<keyword evidence="2 8" id="KW-0813">Transport</keyword>
<name>A0AAW1QVF2_9CHLO</name>
<dbReference type="GO" id="GO:0005484">
    <property type="term" value="F:SNAP receptor activity"/>
    <property type="evidence" value="ECO:0007669"/>
    <property type="project" value="InterPro"/>
</dbReference>
<evidence type="ECO:0000256" key="6">
    <source>
        <dbReference type="ARBA" id="ARBA00023034"/>
    </source>
</evidence>
<dbReference type="EMBL" id="JALJOU010000074">
    <property type="protein sequence ID" value="KAK9825436.1"/>
    <property type="molecule type" value="Genomic_DNA"/>
</dbReference>
<dbReference type="GO" id="GO:0000149">
    <property type="term" value="F:SNARE binding"/>
    <property type="evidence" value="ECO:0007669"/>
    <property type="project" value="TreeGrafter"/>
</dbReference>
<dbReference type="PANTHER" id="PTHR21230:SF1">
    <property type="entry name" value="GOLGI SNAP RECEPTOR COMPLEX MEMBER 2"/>
    <property type="match status" value="1"/>
</dbReference>
<dbReference type="GO" id="GO:0005789">
    <property type="term" value="C:endoplasmic reticulum membrane"/>
    <property type="evidence" value="ECO:0007669"/>
    <property type="project" value="TreeGrafter"/>
</dbReference>
<comment type="similarity">
    <text evidence="8">Belongs to the GOSR2 family.</text>
</comment>
<dbReference type="GO" id="GO:0031201">
    <property type="term" value="C:SNARE complex"/>
    <property type="evidence" value="ECO:0007669"/>
    <property type="project" value="TreeGrafter"/>
</dbReference>
<evidence type="ECO:0000313" key="11">
    <source>
        <dbReference type="Proteomes" id="UP001445335"/>
    </source>
</evidence>
<feature type="transmembrane region" description="Helical" evidence="9">
    <location>
        <begin position="207"/>
        <end position="227"/>
    </location>
</feature>
<dbReference type="CDD" id="cd15863">
    <property type="entry name" value="SNARE_GS27"/>
    <property type="match status" value="1"/>
</dbReference>
<evidence type="ECO:0000256" key="2">
    <source>
        <dbReference type="ARBA" id="ARBA00022448"/>
    </source>
</evidence>
<dbReference type="GO" id="GO:0015031">
    <property type="term" value="P:protein transport"/>
    <property type="evidence" value="ECO:0007669"/>
    <property type="project" value="UniProtKB-KW"/>
</dbReference>
<comment type="function">
    <text evidence="8">Involved in transport of proteins from the cis/medial-Golgi to the trans-Golgi network.</text>
</comment>
<keyword evidence="6" id="KW-0333">Golgi apparatus</keyword>
<dbReference type="InterPro" id="IPR027027">
    <property type="entry name" value="GOSR2/Membrin/Bos1"/>
</dbReference>
<dbReference type="GO" id="GO:0000139">
    <property type="term" value="C:Golgi membrane"/>
    <property type="evidence" value="ECO:0007669"/>
    <property type="project" value="UniProtKB-SubCell"/>
</dbReference>
<keyword evidence="3 9" id="KW-0812">Transmembrane</keyword>
<gene>
    <name evidence="10" type="ORF">WJX81_007409</name>
</gene>
<dbReference type="GO" id="GO:0012507">
    <property type="term" value="C:ER to Golgi transport vesicle membrane"/>
    <property type="evidence" value="ECO:0007669"/>
    <property type="project" value="TreeGrafter"/>
</dbReference>
<dbReference type="PIRSF" id="PIRSF028865">
    <property type="entry name" value="Membrin-2"/>
    <property type="match status" value="1"/>
</dbReference>
<proteinExistence type="inferred from homology"/>
<dbReference type="PANTHER" id="PTHR21230">
    <property type="entry name" value="VESICLE TRANSPORT V-SNARE PROTEIN VTI1-RELATED"/>
    <property type="match status" value="1"/>
</dbReference>
<evidence type="ECO:0000256" key="4">
    <source>
        <dbReference type="ARBA" id="ARBA00022927"/>
    </source>
</evidence>
<dbReference type="Proteomes" id="UP001445335">
    <property type="component" value="Unassembled WGS sequence"/>
</dbReference>
<sequence length="232" mass="26433">MSTDLAVQHKEARSLILALRERVEQLEKAERVNHLYGQASGQTQLLEEKLAALQRISQQMDSTWRMQVVRSSTAKSDIWKRRVEQVAEETDALKAALDKHTHHERRRQVEDQERAELLARHAGQAGGPNASWRGDPDEEAQAASFVASSRRALEEAFETGSAALASMSGQRERLKSAQRKALDLLNSIGLSDSVLRMIDRRQQWDKWLTYGGMVVTLAVLALLWWWMRARKH</sequence>
<comment type="caution">
    <text evidence="10">The sequence shown here is derived from an EMBL/GenBank/DDBJ whole genome shotgun (WGS) entry which is preliminary data.</text>
</comment>
<evidence type="ECO:0000256" key="7">
    <source>
        <dbReference type="ARBA" id="ARBA00023136"/>
    </source>
</evidence>
<reference evidence="10 11" key="1">
    <citation type="journal article" date="2024" name="Nat. Commun.">
        <title>Phylogenomics reveals the evolutionary origins of lichenization in chlorophyte algae.</title>
        <authorList>
            <person name="Puginier C."/>
            <person name="Libourel C."/>
            <person name="Otte J."/>
            <person name="Skaloud P."/>
            <person name="Haon M."/>
            <person name="Grisel S."/>
            <person name="Petersen M."/>
            <person name="Berrin J.G."/>
            <person name="Delaux P.M."/>
            <person name="Dal Grande F."/>
            <person name="Keller J."/>
        </authorList>
    </citation>
    <scope>NUCLEOTIDE SEQUENCE [LARGE SCALE GENOMIC DNA]</scope>
    <source>
        <strain evidence="10 11">SAG 245.80</strain>
    </source>
</reference>
<protein>
    <recommendedName>
        <fullName evidence="8">Membrin</fullName>
    </recommendedName>
</protein>
<dbReference type="AlphaFoldDB" id="A0AAW1QVF2"/>
<keyword evidence="4 8" id="KW-0653">Protein transport</keyword>
<keyword evidence="7 8" id="KW-0472">Membrane</keyword>
<evidence type="ECO:0000256" key="1">
    <source>
        <dbReference type="ARBA" id="ARBA00004409"/>
    </source>
</evidence>
<evidence type="ECO:0000256" key="3">
    <source>
        <dbReference type="ARBA" id="ARBA00022692"/>
    </source>
</evidence>
<organism evidence="10 11">
    <name type="scientific">Elliptochloris bilobata</name>
    <dbReference type="NCBI Taxonomy" id="381761"/>
    <lineage>
        <taxon>Eukaryota</taxon>
        <taxon>Viridiplantae</taxon>
        <taxon>Chlorophyta</taxon>
        <taxon>core chlorophytes</taxon>
        <taxon>Trebouxiophyceae</taxon>
        <taxon>Trebouxiophyceae incertae sedis</taxon>
        <taxon>Elliptochloris clade</taxon>
        <taxon>Elliptochloris</taxon>
    </lineage>
</organism>
<dbReference type="Pfam" id="PF12352">
    <property type="entry name" value="V-SNARE_C"/>
    <property type="match status" value="1"/>
</dbReference>
<keyword evidence="5 9" id="KW-1133">Transmembrane helix</keyword>
<evidence type="ECO:0000256" key="9">
    <source>
        <dbReference type="SAM" id="Phobius"/>
    </source>
</evidence>
<evidence type="ECO:0000256" key="8">
    <source>
        <dbReference type="PIRNR" id="PIRNR028865"/>
    </source>
</evidence>
<comment type="subcellular location">
    <subcellularLocation>
        <location evidence="1">Golgi apparatus membrane</location>
        <topology evidence="1">Single-pass type IV membrane protein</topology>
    </subcellularLocation>
</comment>
<keyword evidence="11" id="KW-1185">Reference proteome</keyword>
<accession>A0AAW1QVF2</accession>
<evidence type="ECO:0000256" key="5">
    <source>
        <dbReference type="ARBA" id="ARBA00022989"/>
    </source>
</evidence>
<dbReference type="GO" id="GO:0031902">
    <property type="term" value="C:late endosome membrane"/>
    <property type="evidence" value="ECO:0007669"/>
    <property type="project" value="TreeGrafter"/>
</dbReference>